<comment type="function">
    <text evidence="1 12">Required for the export of heme to the periplasm for the biogenesis of c-type cytochromes.</text>
</comment>
<dbReference type="NCBIfam" id="TIGR03141">
    <property type="entry name" value="cytochro_ccmD"/>
    <property type="match status" value="1"/>
</dbReference>
<reference evidence="13 14" key="1">
    <citation type="journal article" date="2008" name="ISME J.">
        <title>Comparative genomics of two ecotypes of the marine planktonic copiotroph Alteromonas macleodii suggests alternative lifestyles associated with different kinds of particulate organic matter.</title>
        <authorList>
            <person name="Ivars-Martinez E."/>
            <person name="Martin-Cuadrado A.B."/>
            <person name="D'Auria G."/>
            <person name="Mira A."/>
            <person name="Ferriera S."/>
            <person name="Johnson J."/>
            <person name="Friedman R."/>
            <person name="Rodriguez-Valera F."/>
        </authorList>
    </citation>
    <scope>NUCLEOTIDE SEQUENCE [LARGE SCALE GENOMIC DNA]</scope>
    <source>
        <strain evidence="14">DSM 17117 / CIP 110805 / LMG 28347 / Deep ecotype</strain>
    </source>
</reference>
<evidence type="ECO:0000256" key="4">
    <source>
        <dbReference type="ARBA" id="ARBA00016461"/>
    </source>
</evidence>
<evidence type="ECO:0000256" key="10">
    <source>
        <dbReference type="ARBA" id="ARBA00022989"/>
    </source>
</evidence>
<name>F2GBV0_ALTMD</name>
<dbReference type="GO" id="GO:0017004">
    <property type="term" value="P:cytochrome complex assembly"/>
    <property type="evidence" value="ECO:0007669"/>
    <property type="project" value="UniProtKB-KW"/>
</dbReference>
<dbReference type="Pfam" id="PF04995">
    <property type="entry name" value="CcmD"/>
    <property type="match status" value="1"/>
</dbReference>
<gene>
    <name evidence="13" type="ordered locus">MADE_1004775</name>
</gene>
<reference evidence="13 14" key="2">
    <citation type="journal article" date="2015" name="Antonie Van Leeuwenhoek">
        <title>Ecophysiological diversity of a novel member of the genus Alteromonas, and description of Alteromonas mediterranea sp. nov.</title>
        <authorList>
            <person name="Ivanova E.P."/>
            <person name="Lopez-Perez M."/>
            <person name="Zabalos M."/>
            <person name="Nguyen S.H."/>
            <person name="Webb H.K."/>
            <person name="Ryan J."/>
            <person name="Lagutin K."/>
            <person name="Vyssotski M."/>
            <person name="Crawford R.J."/>
            <person name="Rodriguez-Valera F."/>
        </authorList>
    </citation>
    <scope>NUCLEOTIDE SEQUENCE [LARGE SCALE GENOMIC DNA]</scope>
    <source>
        <strain evidence="14">DSM 17117 / CIP 110805 / LMG 28347 / Deep ecotype</strain>
    </source>
</reference>
<dbReference type="InterPro" id="IPR052075">
    <property type="entry name" value="Heme_exporter_D"/>
</dbReference>
<evidence type="ECO:0000256" key="2">
    <source>
        <dbReference type="ARBA" id="ARBA00004377"/>
    </source>
</evidence>
<organism evidence="13 14">
    <name type="scientific">Alteromonas mediterranea (strain DSM 17117 / CIP 110805 / LMG 28347 / Deep ecotype)</name>
    <dbReference type="NCBI Taxonomy" id="1774373"/>
    <lineage>
        <taxon>Bacteria</taxon>
        <taxon>Pseudomonadati</taxon>
        <taxon>Pseudomonadota</taxon>
        <taxon>Gammaproteobacteria</taxon>
        <taxon>Alteromonadales</taxon>
        <taxon>Alteromonadaceae</taxon>
        <taxon>Alteromonas/Salinimonas group</taxon>
        <taxon>Alteromonas</taxon>
    </lineage>
</organism>
<dbReference type="Proteomes" id="UP000001870">
    <property type="component" value="Chromosome"/>
</dbReference>
<comment type="subcellular location">
    <subcellularLocation>
        <location evidence="2 12">Cell inner membrane</location>
        <topology evidence="2 12">Single-pass membrane protein</topology>
    </subcellularLocation>
</comment>
<dbReference type="GO" id="GO:0015886">
    <property type="term" value="P:heme transport"/>
    <property type="evidence" value="ECO:0007669"/>
    <property type="project" value="InterPro"/>
</dbReference>
<evidence type="ECO:0000256" key="6">
    <source>
        <dbReference type="ARBA" id="ARBA00022475"/>
    </source>
</evidence>
<evidence type="ECO:0000256" key="1">
    <source>
        <dbReference type="ARBA" id="ARBA00002442"/>
    </source>
</evidence>
<evidence type="ECO:0000256" key="3">
    <source>
        <dbReference type="ARBA" id="ARBA00008741"/>
    </source>
</evidence>
<keyword evidence="6 12" id="KW-1003">Cell membrane</keyword>
<sequence length="73" mass="8469">MQFESLADFINMGGYAFYVWLSFGVTFAAMAIIAIQSFIKHRNLLKQVVVEKERKARIKKARQQQQQQESTSL</sequence>
<evidence type="ECO:0000256" key="11">
    <source>
        <dbReference type="ARBA" id="ARBA00023136"/>
    </source>
</evidence>
<dbReference type="HOGENOM" id="CLU_180892_0_1_6"/>
<accession>F2GBV0</accession>
<dbReference type="RefSeq" id="WP_012517455.1">
    <property type="nucleotide sequence ID" value="NC_011138.3"/>
</dbReference>
<keyword evidence="7 12" id="KW-0997">Cell inner membrane</keyword>
<proteinExistence type="inferred from homology"/>
<dbReference type="KEGG" id="amc:MADE_1004775"/>
<dbReference type="InterPro" id="IPR007078">
    <property type="entry name" value="Haem_export_protD_CcmD"/>
</dbReference>
<evidence type="ECO:0000256" key="7">
    <source>
        <dbReference type="ARBA" id="ARBA00022519"/>
    </source>
</evidence>
<keyword evidence="11 12" id="KW-0472">Membrane</keyword>
<dbReference type="EMBL" id="CP001103">
    <property type="protein sequence ID" value="AEA97101.1"/>
    <property type="molecule type" value="Genomic_DNA"/>
</dbReference>
<protein>
    <recommendedName>
        <fullName evidence="4 12">Heme exporter protein D</fullName>
    </recommendedName>
</protein>
<evidence type="ECO:0000256" key="12">
    <source>
        <dbReference type="RuleBase" id="RU363101"/>
    </source>
</evidence>
<dbReference type="AlphaFoldDB" id="F2GBV0"/>
<dbReference type="PANTHER" id="PTHR37531:SF1">
    <property type="entry name" value="HEME EXPORTER PROTEIN D"/>
    <property type="match status" value="1"/>
</dbReference>
<evidence type="ECO:0000256" key="8">
    <source>
        <dbReference type="ARBA" id="ARBA00022692"/>
    </source>
</evidence>
<dbReference type="GO" id="GO:0005886">
    <property type="term" value="C:plasma membrane"/>
    <property type="evidence" value="ECO:0007669"/>
    <property type="project" value="UniProtKB-SubCell"/>
</dbReference>
<evidence type="ECO:0000313" key="14">
    <source>
        <dbReference type="Proteomes" id="UP000001870"/>
    </source>
</evidence>
<dbReference type="PANTHER" id="PTHR37531">
    <property type="entry name" value="HEME EXPORTER PROTEIN D"/>
    <property type="match status" value="1"/>
</dbReference>
<comment type="similarity">
    <text evidence="3 12">Belongs to the CcmD/CycX/HelD family.</text>
</comment>
<evidence type="ECO:0000256" key="9">
    <source>
        <dbReference type="ARBA" id="ARBA00022748"/>
    </source>
</evidence>
<dbReference type="GO" id="GO:1903607">
    <property type="term" value="P:cytochrome c biosynthetic process"/>
    <property type="evidence" value="ECO:0007669"/>
    <property type="project" value="TreeGrafter"/>
</dbReference>
<feature type="transmembrane region" description="Helical" evidence="12">
    <location>
        <begin position="15"/>
        <end position="39"/>
    </location>
</feature>
<keyword evidence="9 12" id="KW-0201">Cytochrome c-type biogenesis</keyword>
<keyword evidence="5 12" id="KW-0813">Transport</keyword>
<keyword evidence="8 12" id="KW-0812">Transmembrane</keyword>
<keyword evidence="14" id="KW-1185">Reference proteome</keyword>
<keyword evidence="10 12" id="KW-1133">Transmembrane helix</keyword>
<evidence type="ECO:0000256" key="5">
    <source>
        <dbReference type="ARBA" id="ARBA00022448"/>
    </source>
</evidence>
<evidence type="ECO:0000313" key="13">
    <source>
        <dbReference type="EMBL" id="AEA97101.1"/>
    </source>
</evidence>